<dbReference type="EMBL" id="CM055096">
    <property type="protein sequence ID" value="KAJ7555315.1"/>
    <property type="molecule type" value="Genomic_DNA"/>
</dbReference>
<accession>A0ACC2DM29</accession>
<reference evidence="2" key="1">
    <citation type="journal article" date="2024" name="Proc. Natl. Acad. Sci. U.S.A.">
        <title>Extraordinary preservation of gene collinearity over three hundred million years revealed in homosporous lycophytes.</title>
        <authorList>
            <person name="Li C."/>
            <person name="Wickell D."/>
            <person name="Kuo L.Y."/>
            <person name="Chen X."/>
            <person name="Nie B."/>
            <person name="Liao X."/>
            <person name="Peng D."/>
            <person name="Ji J."/>
            <person name="Jenkins J."/>
            <person name="Williams M."/>
            <person name="Shu S."/>
            <person name="Plott C."/>
            <person name="Barry K."/>
            <person name="Rajasekar S."/>
            <person name="Grimwood J."/>
            <person name="Han X."/>
            <person name="Sun S."/>
            <person name="Hou Z."/>
            <person name="He W."/>
            <person name="Dai G."/>
            <person name="Sun C."/>
            <person name="Schmutz J."/>
            <person name="Leebens-Mack J.H."/>
            <person name="Li F.W."/>
            <person name="Wang L."/>
        </authorList>
    </citation>
    <scope>NUCLEOTIDE SEQUENCE [LARGE SCALE GENOMIC DNA]</scope>
    <source>
        <strain evidence="2">cv. PW_Plant_1</strain>
    </source>
</reference>
<gene>
    <name evidence="1" type="ORF">O6H91_05G031500</name>
</gene>
<comment type="caution">
    <text evidence="1">The sequence shown here is derived from an EMBL/GenBank/DDBJ whole genome shotgun (WGS) entry which is preliminary data.</text>
</comment>
<sequence>MPPSEVIGLWSEVGLLKGRYGQQSGARRWRCRYCGVERASSLMRLKAHLLRITRLDGTRLGATPCSSIPPTVRQRLLAQYGEGIARQGHVYEGIPESQIASATAHAQQRMPSPSH</sequence>
<organism evidence="1 2">
    <name type="scientific">Diphasiastrum complanatum</name>
    <name type="common">Issler's clubmoss</name>
    <name type="synonym">Lycopodium complanatum</name>
    <dbReference type="NCBI Taxonomy" id="34168"/>
    <lineage>
        <taxon>Eukaryota</taxon>
        <taxon>Viridiplantae</taxon>
        <taxon>Streptophyta</taxon>
        <taxon>Embryophyta</taxon>
        <taxon>Tracheophyta</taxon>
        <taxon>Lycopodiopsida</taxon>
        <taxon>Lycopodiales</taxon>
        <taxon>Lycopodiaceae</taxon>
        <taxon>Lycopodioideae</taxon>
        <taxon>Diphasiastrum</taxon>
    </lineage>
</organism>
<dbReference type="Proteomes" id="UP001162992">
    <property type="component" value="Chromosome 5"/>
</dbReference>
<keyword evidence="2" id="KW-1185">Reference proteome</keyword>
<name>A0ACC2DM29_DIPCM</name>
<evidence type="ECO:0000313" key="2">
    <source>
        <dbReference type="Proteomes" id="UP001162992"/>
    </source>
</evidence>
<proteinExistence type="predicted"/>
<evidence type="ECO:0000313" key="1">
    <source>
        <dbReference type="EMBL" id="KAJ7555315.1"/>
    </source>
</evidence>
<protein>
    <submittedName>
        <fullName evidence="1">Uncharacterized protein</fullName>
    </submittedName>
</protein>